<feature type="transmembrane region" description="Helical" evidence="1">
    <location>
        <begin position="40"/>
        <end position="61"/>
    </location>
</feature>
<dbReference type="OrthoDB" id="3192564at2"/>
<evidence type="ECO:0000256" key="1">
    <source>
        <dbReference type="SAM" id="Phobius"/>
    </source>
</evidence>
<gene>
    <name evidence="2" type="ORF">SAMN02745725_02146</name>
</gene>
<feature type="transmembrane region" description="Helical" evidence="1">
    <location>
        <begin position="6"/>
        <end position="28"/>
    </location>
</feature>
<keyword evidence="1" id="KW-1133">Transmembrane helix</keyword>
<feature type="transmembrane region" description="Helical" evidence="1">
    <location>
        <begin position="93"/>
        <end position="111"/>
    </location>
</feature>
<keyword evidence="3" id="KW-1185">Reference proteome</keyword>
<keyword evidence="1" id="KW-0472">Membrane</keyword>
<sequence>MKKENIKWFIILHIIIVIISASSIIAKAAGKYPFLSFKWILLYGCVVAILGFYAIAWQQVIKHLPLIVAYANKAVTTIWGLVWGLMITHEQITLQKVIGAAIVIVGVYFVVSGDEDVSGKSEEKIEEVKNNA</sequence>
<dbReference type="RefSeq" id="WP_072917670.1">
    <property type="nucleotide sequence ID" value="NZ_FQYQ01000015.1"/>
</dbReference>
<evidence type="ECO:0000313" key="2">
    <source>
        <dbReference type="EMBL" id="SHJ27505.1"/>
    </source>
</evidence>
<evidence type="ECO:0000313" key="3">
    <source>
        <dbReference type="Proteomes" id="UP000184185"/>
    </source>
</evidence>
<name>A0A1M6HZC8_PSEXY</name>
<organism evidence="2 3">
    <name type="scientific">Pseudobutyrivibrio xylanivorans DSM 14809</name>
    <dbReference type="NCBI Taxonomy" id="1123012"/>
    <lineage>
        <taxon>Bacteria</taxon>
        <taxon>Bacillati</taxon>
        <taxon>Bacillota</taxon>
        <taxon>Clostridia</taxon>
        <taxon>Lachnospirales</taxon>
        <taxon>Lachnospiraceae</taxon>
        <taxon>Pseudobutyrivibrio</taxon>
    </lineage>
</organism>
<proteinExistence type="predicted"/>
<evidence type="ECO:0008006" key="4">
    <source>
        <dbReference type="Google" id="ProtNLM"/>
    </source>
</evidence>
<dbReference type="Gene3D" id="1.10.3730.20">
    <property type="match status" value="1"/>
</dbReference>
<protein>
    <recommendedName>
        <fullName evidence="4">EamA-like transporter family protein</fullName>
    </recommendedName>
</protein>
<dbReference type="EMBL" id="FQYQ01000015">
    <property type="protein sequence ID" value="SHJ27505.1"/>
    <property type="molecule type" value="Genomic_DNA"/>
</dbReference>
<dbReference type="SUPFAM" id="SSF103481">
    <property type="entry name" value="Multidrug resistance efflux transporter EmrE"/>
    <property type="match status" value="1"/>
</dbReference>
<dbReference type="Proteomes" id="UP000184185">
    <property type="component" value="Unassembled WGS sequence"/>
</dbReference>
<dbReference type="AlphaFoldDB" id="A0A1M6HZC8"/>
<keyword evidence="1" id="KW-0812">Transmembrane</keyword>
<reference evidence="2 3" key="1">
    <citation type="submission" date="2016-11" db="EMBL/GenBank/DDBJ databases">
        <authorList>
            <person name="Jaros S."/>
            <person name="Januszkiewicz K."/>
            <person name="Wedrychowicz H."/>
        </authorList>
    </citation>
    <scope>NUCLEOTIDE SEQUENCE [LARGE SCALE GENOMIC DNA]</scope>
    <source>
        <strain evidence="2 3">DSM 14809</strain>
    </source>
</reference>
<dbReference type="InterPro" id="IPR037185">
    <property type="entry name" value="EmrE-like"/>
</dbReference>
<accession>A0A1M6HZC8</accession>
<feature type="transmembrane region" description="Helical" evidence="1">
    <location>
        <begin position="67"/>
        <end position="86"/>
    </location>
</feature>